<dbReference type="EMBL" id="RKQZ01000001">
    <property type="protein sequence ID" value="RPF20892.1"/>
    <property type="molecule type" value="Genomic_DNA"/>
</dbReference>
<comment type="caution">
    <text evidence="1">The sequence shown here is derived from an EMBL/GenBank/DDBJ whole genome shotgun (WGS) entry which is preliminary data.</text>
</comment>
<dbReference type="RefSeq" id="WP_123813997.1">
    <property type="nucleotide sequence ID" value="NZ_RKQZ01000001.1"/>
</dbReference>
<dbReference type="OrthoDB" id="4991229at2"/>
<organism evidence="1 2">
    <name type="scientific">Myceligenerans xiligouense</name>
    <dbReference type="NCBI Taxonomy" id="253184"/>
    <lineage>
        <taxon>Bacteria</taxon>
        <taxon>Bacillati</taxon>
        <taxon>Actinomycetota</taxon>
        <taxon>Actinomycetes</taxon>
        <taxon>Micrococcales</taxon>
        <taxon>Promicromonosporaceae</taxon>
        <taxon>Myceligenerans</taxon>
    </lineage>
</organism>
<evidence type="ECO:0000313" key="2">
    <source>
        <dbReference type="Proteomes" id="UP000280501"/>
    </source>
</evidence>
<protein>
    <submittedName>
        <fullName evidence="1">Uncharacterized protein</fullName>
    </submittedName>
</protein>
<evidence type="ECO:0000313" key="1">
    <source>
        <dbReference type="EMBL" id="RPF20892.1"/>
    </source>
</evidence>
<dbReference type="Proteomes" id="UP000280501">
    <property type="component" value="Unassembled WGS sequence"/>
</dbReference>
<dbReference type="AlphaFoldDB" id="A0A3N4Z6H7"/>
<keyword evidence="2" id="KW-1185">Reference proteome</keyword>
<accession>A0A3N4Z6H7</accession>
<proteinExistence type="predicted"/>
<name>A0A3N4Z6H7_9MICO</name>
<gene>
    <name evidence="1" type="ORF">EDD34_1499</name>
</gene>
<sequence>MDAGQAMRLAGQIEAAVRGTPGVRDVYRAGSLTSNAIDAGARGLGLRDEGTGPVIVQATADGTRVHVAIGVDTARGAGDTTRAVHRAARDVLAAHGVGDADVGVTVVHVHEASPALPGG</sequence>
<reference evidence="1 2" key="1">
    <citation type="submission" date="2018-11" db="EMBL/GenBank/DDBJ databases">
        <title>Sequencing the genomes of 1000 actinobacteria strains.</title>
        <authorList>
            <person name="Klenk H.-P."/>
        </authorList>
    </citation>
    <scope>NUCLEOTIDE SEQUENCE [LARGE SCALE GENOMIC DNA]</scope>
    <source>
        <strain evidence="1 2">DSM 15700</strain>
    </source>
</reference>